<evidence type="ECO:0000313" key="2">
    <source>
        <dbReference type="Proteomes" id="UP000229335"/>
    </source>
</evidence>
<sequence>MTVLRVFLKRFDKEIAICRELSKKNGGKCNWGECGKCVVVPLLYKLGKGEFYENEDDVKKIKKDALQ</sequence>
<organism evidence="1 2">
    <name type="scientific">Candidatus Falkowbacteria bacterium CG10_big_fil_rev_8_21_14_0_10_43_11</name>
    <dbReference type="NCBI Taxonomy" id="1974568"/>
    <lineage>
        <taxon>Bacteria</taxon>
        <taxon>Candidatus Falkowiibacteriota</taxon>
    </lineage>
</organism>
<dbReference type="AlphaFoldDB" id="A0A2M6WMW9"/>
<protein>
    <submittedName>
        <fullName evidence="1">Uncharacterized protein</fullName>
    </submittedName>
</protein>
<comment type="caution">
    <text evidence="1">The sequence shown here is derived from an EMBL/GenBank/DDBJ whole genome shotgun (WGS) entry which is preliminary data.</text>
</comment>
<dbReference type="Proteomes" id="UP000229335">
    <property type="component" value="Unassembled WGS sequence"/>
</dbReference>
<accession>A0A2M6WMW9</accession>
<reference evidence="2" key="1">
    <citation type="submission" date="2017-09" db="EMBL/GenBank/DDBJ databases">
        <title>Depth-based differentiation of microbial function through sediment-hosted aquifers and enrichment of novel symbionts in the deep terrestrial subsurface.</title>
        <authorList>
            <person name="Probst A.J."/>
            <person name="Ladd B."/>
            <person name="Jarett J.K."/>
            <person name="Geller-Mcgrath D.E."/>
            <person name="Sieber C.M.K."/>
            <person name="Emerson J.B."/>
            <person name="Anantharaman K."/>
            <person name="Thomas B.C."/>
            <person name="Malmstrom R."/>
            <person name="Stieglmeier M."/>
            <person name="Klingl A."/>
            <person name="Woyke T."/>
            <person name="Ryan C.M."/>
            <person name="Banfield J.F."/>
        </authorList>
    </citation>
    <scope>NUCLEOTIDE SEQUENCE [LARGE SCALE GENOMIC DNA]</scope>
</reference>
<evidence type="ECO:0000313" key="1">
    <source>
        <dbReference type="EMBL" id="PIT94139.1"/>
    </source>
</evidence>
<gene>
    <name evidence="1" type="ORF">COU00_00475</name>
</gene>
<dbReference type="EMBL" id="PFAS01000006">
    <property type="protein sequence ID" value="PIT94139.1"/>
    <property type="molecule type" value="Genomic_DNA"/>
</dbReference>
<name>A0A2M6WMW9_9BACT</name>
<proteinExistence type="predicted"/>